<keyword evidence="2 4" id="KW-0378">Hydrolase</keyword>
<dbReference type="AlphaFoldDB" id="A0A1J5Q9A8"/>
<name>A0A1J5Q9A8_9ZZZZ</name>
<dbReference type="GO" id="GO:0050415">
    <property type="term" value="F:formimidoylglutamase activity"/>
    <property type="evidence" value="ECO:0007669"/>
    <property type="project" value="UniProtKB-EC"/>
</dbReference>
<dbReference type="Pfam" id="PF00491">
    <property type="entry name" value="Arginase"/>
    <property type="match status" value="1"/>
</dbReference>
<keyword evidence="1" id="KW-0479">Metal-binding</keyword>
<dbReference type="GO" id="GO:0008783">
    <property type="term" value="F:agmatinase activity"/>
    <property type="evidence" value="ECO:0007669"/>
    <property type="project" value="TreeGrafter"/>
</dbReference>
<evidence type="ECO:0000256" key="1">
    <source>
        <dbReference type="ARBA" id="ARBA00022723"/>
    </source>
</evidence>
<evidence type="ECO:0000313" key="4">
    <source>
        <dbReference type="EMBL" id="OIQ76476.1"/>
    </source>
</evidence>
<dbReference type="GO" id="GO:0033389">
    <property type="term" value="P:putrescine biosynthetic process from arginine, via agmatine"/>
    <property type="evidence" value="ECO:0007669"/>
    <property type="project" value="TreeGrafter"/>
</dbReference>
<keyword evidence="3" id="KW-0464">Manganese</keyword>
<dbReference type="InterPro" id="IPR023696">
    <property type="entry name" value="Ureohydrolase_dom_sf"/>
</dbReference>
<dbReference type="PANTHER" id="PTHR11358:SF35">
    <property type="entry name" value="FORMIMIDOYLGLUTAMASE"/>
    <property type="match status" value="1"/>
</dbReference>
<evidence type="ECO:0000256" key="3">
    <source>
        <dbReference type="ARBA" id="ARBA00023211"/>
    </source>
</evidence>
<gene>
    <name evidence="4" type="primary">hutG_3</name>
    <name evidence="4" type="ORF">GALL_418390</name>
</gene>
<proteinExistence type="predicted"/>
<dbReference type="SUPFAM" id="SSF52768">
    <property type="entry name" value="Arginase/deacetylase"/>
    <property type="match status" value="1"/>
</dbReference>
<sequence>MGVPTSSLSISPSGADKTPDAIREALFRYSTYHASSGIDLASLSVQDFGCSFKASDVEVTTTFAAQSAARAHFLTILGGDNSITYAGMRGVFNQGLGHAGIITFDAHHDLRDGISNGSPIRQLIEAGVKGARIVQIGIADFANSPEYSARARDFGITVISRAAMRRRPMSDVVAEALEIAGTGNAGIYVDVDVDVCDRSVAPGCPASVPGGLSADELREGVFLVAADSRVRALDITEVDATADTADQRTVRLAALCVLETAAGFASRSR</sequence>
<accession>A0A1J5Q9A8</accession>
<evidence type="ECO:0000256" key="2">
    <source>
        <dbReference type="ARBA" id="ARBA00022801"/>
    </source>
</evidence>
<protein>
    <submittedName>
        <fullName evidence="4">Formimidoylglutamase</fullName>
        <ecNumber evidence="4">3.5.3.8</ecNumber>
    </submittedName>
</protein>
<dbReference type="PIRSF" id="PIRSF036979">
    <property type="entry name" value="Arginase"/>
    <property type="match status" value="1"/>
</dbReference>
<reference evidence="4" key="1">
    <citation type="submission" date="2016-10" db="EMBL/GenBank/DDBJ databases">
        <title>Sequence of Gallionella enrichment culture.</title>
        <authorList>
            <person name="Poehlein A."/>
            <person name="Muehling M."/>
            <person name="Daniel R."/>
        </authorList>
    </citation>
    <scope>NUCLEOTIDE SEQUENCE</scope>
</reference>
<comment type="caution">
    <text evidence="4">The sequence shown here is derived from an EMBL/GenBank/DDBJ whole genome shotgun (WGS) entry which is preliminary data.</text>
</comment>
<dbReference type="EC" id="3.5.3.8" evidence="4"/>
<organism evidence="4">
    <name type="scientific">mine drainage metagenome</name>
    <dbReference type="NCBI Taxonomy" id="410659"/>
    <lineage>
        <taxon>unclassified sequences</taxon>
        <taxon>metagenomes</taxon>
        <taxon>ecological metagenomes</taxon>
    </lineage>
</organism>
<dbReference type="GO" id="GO:0046872">
    <property type="term" value="F:metal ion binding"/>
    <property type="evidence" value="ECO:0007669"/>
    <property type="project" value="UniProtKB-KW"/>
</dbReference>
<dbReference type="EMBL" id="MLJW01001857">
    <property type="protein sequence ID" value="OIQ76476.1"/>
    <property type="molecule type" value="Genomic_DNA"/>
</dbReference>
<dbReference type="InterPro" id="IPR006035">
    <property type="entry name" value="Ureohydrolase"/>
</dbReference>
<dbReference type="PROSITE" id="PS51409">
    <property type="entry name" value="ARGINASE_2"/>
    <property type="match status" value="1"/>
</dbReference>
<dbReference type="Gene3D" id="3.40.800.10">
    <property type="entry name" value="Ureohydrolase domain"/>
    <property type="match status" value="1"/>
</dbReference>
<dbReference type="PANTHER" id="PTHR11358">
    <property type="entry name" value="ARGINASE/AGMATINASE"/>
    <property type="match status" value="1"/>
</dbReference>